<sequence>MKRLRFTLFLFLECILSGGAVFSQKQVILEERPLVLPTYDVAPADPNPYFFTGRTYQGAQGHVYPYPMYDVMTDHRHDQTYRSVILENQYTQLCAMPELGGRILWAFDKATNYDFFYRQHVVKPALIGMIGAWMSGGVEWNIPHHHRASSQLPVDYRMVDNADGSKTLWIGETELRHRLKWEVGLTLFPDKSYIEATVNIFNQTPYIQSFLYWANVSVHCNKDYQVIFPPKTQFGVQHAKNEFVDWPVGKSHYGGLDRTGVDLSWWKNHPNSASIFAWNFDDDFLGGYDYGKDAGTVHVANHHVVGGKKFFLWGNNKEAEMWNKMLTEIDGDYLELMVGAFSDNQPDYSWIAPGETKTFKQYWYPAIKMGGIKAANKNAALNIERIATDKIKIAFNTTSCYPHSLARVKNAGKIIFEKSIDIDPKTPFAAEVNVPSTTRDEDILVELIESDGTELVSYRKEVLEPKDLPETVEVPRHPSEYKTIEELYNTGLRIEQFHNATLDAMDYYREALKRDSMDSRVNTVIGIRLAKEAKFAEAEKYLSRAVARVTKNYTSPKDAESLYYLGIVFQQQGKYKEATDYLWKATWRKEFQTAAFYALSQIAAIQNDYEKALEMVQNSLKTNTENPLALVSKAYYLRKLGKVSEASAVLSALDIVDKLNGMGNIEKAFLSGSFSRQLLNEQGRYMGNISQNVLEMASAYGNMGAYDEAISILSAYLQSQEDLHPMAGYYLGYYQQKKGNIQAATTAFAKAAALPDNYCFPFRIEEVDILNTALQNNPADAFGHNYLGNLYYFFNRKEEAVREWKRAVDIRPSLSQAWRNLGFAHERDNDLRQAASCYEKAIKENPSDPRYFYELDLIYDKILKPVKERLALLEKNRKTVEKRDDATAQLVKLYIIAQKYKPALQILKNRHFHVWEGGGDIHSVYVDACLLSGLQKMSKKSYKSALEDFEAGSLYPDNLEVGEPVHGRRNPEAYCLMGMAYEKMGDKVNADSCYKQVVAYPQRGVSSLYYYRAFACQKLGEIEKAKDLLGKLKKYAEGRMKQSGNIDFFSKFGESLDTDKQNAETHYLLGLVALGNNEKSMAQAEFAQALKLNPSHIWAQYYYSSLK</sequence>
<dbReference type="AlphaFoldDB" id="A0A7G1HRI0"/>
<reference evidence="6" key="1">
    <citation type="submission" date="2020-07" db="EMBL/GenBank/DDBJ databases">
        <title>Complete genome sequencing of Coprobacter sp. strain 2CBH44.</title>
        <authorList>
            <person name="Sakamoto M."/>
            <person name="Murakami T."/>
            <person name="Mori H."/>
        </authorList>
    </citation>
    <scope>NUCLEOTIDE SEQUENCE [LARGE SCALE GENOMIC DNA]</scope>
    <source>
        <strain evidence="6">2CBH44</strain>
    </source>
</reference>
<gene>
    <name evidence="5" type="ORF">Cop2CBH44_04130</name>
</gene>
<dbReference type="Pfam" id="PF07719">
    <property type="entry name" value="TPR_2"/>
    <property type="match status" value="1"/>
</dbReference>
<dbReference type="Pfam" id="PF17128">
    <property type="entry name" value="DUF5107"/>
    <property type="match status" value="1"/>
</dbReference>
<dbReference type="InterPro" id="IPR013105">
    <property type="entry name" value="TPR_2"/>
</dbReference>
<feature type="repeat" description="TPR" evidence="3">
    <location>
        <begin position="1063"/>
        <end position="1096"/>
    </location>
</feature>
<dbReference type="SUPFAM" id="SSF48452">
    <property type="entry name" value="TPR-like"/>
    <property type="match status" value="4"/>
</dbReference>
<proteinExistence type="predicted"/>
<dbReference type="InterPro" id="IPR011990">
    <property type="entry name" value="TPR-like_helical_dom_sf"/>
</dbReference>
<dbReference type="Pfam" id="PF13181">
    <property type="entry name" value="TPR_8"/>
    <property type="match status" value="2"/>
</dbReference>
<evidence type="ECO:0000313" key="5">
    <source>
        <dbReference type="EMBL" id="BCI62060.1"/>
    </source>
</evidence>
<name>A0A7G1HRI0_9BACT</name>
<evidence type="ECO:0000256" key="1">
    <source>
        <dbReference type="ARBA" id="ARBA00022737"/>
    </source>
</evidence>
<dbReference type="Pfam" id="PF13424">
    <property type="entry name" value="TPR_12"/>
    <property type="match status" value="1"/>
</dbReference>
<dbReference type="SMART" id="SM00028">
    <property type="entry name" value="TPR"/>
    <property type="match status" value="10"/>
</dbReference>
<keyword evidence="1" id="KW-0677">Repeat</keyword>
<feature type="repeat" description="TPR" evidence="3">
    <location>
        <begin position="781"/>
        <end position="814"/>
    </location>
</feature>
<dbReference type="InterPro" id="IPR019734">
    <property type="entry name" value="TPR_rpt"/>
</dbReference>
<feature type="repeat" description="TPR" evidence="3">
    <location>
        <begin position="593"/>
        <end position="626"/>
    </location>
</feature>
<organism evidence="5 6">
    <name type="scientific">Coprobacter secundus subsp. similis</name>
    <dbReference type="NCBI Taxonomy" id="2751153"/>
    <lineage>
        <taxon>Bacteria</taxon>
        <taxon>Pseudomonadati</taxon>
        <taxon>Bacteroidota</taxon>
        <taxon>Bacteroidia</taxon>
        <taxon>Bacteroidales</taxon>
        <taxon>Barnesiellaceae</taxon>
        <taxon>Coprobacter</taxon>
    </lineage>
</organism>
<dbReference type="PROSITE" id="PS50005">
    <property type="entry name" value="TPR"/>
    <property type="match status" value="4"/>
</dbReference>
<dbReference type="PANTHER" id="PTHR12558:SF13">
    <property type="entry name" value="CELL DIVISION CYCLE PROTEIN 27 HOMOLOG"/>
    <property type="match status" value="1"/>
</dbReference>
<accession>A0A7G1HRI0</accession>
<evidence type="ECO:0000256" key="2">
    <source>
        <dbReference type="ARBA" id="ARBA00022803"/>
    </source>
</evidence>
<dbReference type="RefSeq" id="WP_200755461.1">
    <property type="nucleotide sequence ID" value="NZ_AP023322.1"/>
</dbReference>
<feature type="domain" description="DUF5107" evidence="4">
    <location>
        <begin position="62"/>
        <end position="365"/>
    </location>
</feature>
<keyword evidence="6" id="KW-1185">Reference proteome</keyword>
<evidence type="ECO:0000256" key="3">
    <source>
        <dbReference type="PROSITE-ProRule" id="PRU00339"/>
    </source>
</evidence>
<dbReference type="InterPro" id="IPR033396">
    <property type="entry name" value="DUF5107"/>
</dbReference>
<dbReference type="Proteomes" id="UP000594042">
    <property type="component" value="Chromosome"/>
</dbReference>
<evidence type="ECO:0000313" key="6">
    <source>
        <dbReference type="Proteomes" id="UP000594042"/>
    </source>
</evidence>
<keyword evidence="2 3" id="KW-0802">TPR repeat</keyword>
<dbReference type="EMBL" id="AP023322">
    <property type="protein sequence ID" value="BCI62060.1"/>
    <property type="molecule type" value="Genomic_DNA"/>
</dbReference>
<dbReference type="KEGG" id="copr:Cop2CBH44_04130"/>
<dbReference type="PANTHER" id="PTHR12558">
    <property type="entry name" value="CELL DIVISION CYCLE 16,23,27"/>
    <property type="match status" value="1"/>
</dbReference>
<feature type="repeat" description="TPR" evidence="3">
    <location>
        <begin position="815"/>
        <end position="848"/>
    </location>
</feature>
<protein>
    <recommendedName>
        <fullName evidence="4">DUF5107 domain-containing protein</fullName>
    </recommendedName>
</protein>
<dbReference type="Gene3D" id="1.25.40.10">
    <property type="entry name" value="Tetratricopeptide repeat domain"/>
    <property type="match status" value="4"/>
</dbReference>
<evidence type="ECO:0000259" key="4">
    <source>
        <dbReference type="Pfam" id="PF17128"/>
    </source>
</evidence>